<proteinExistence type="predicted"/>
<comment type="caution">
    <text evidence="2">The sequence shown here is derived from an EMBL/GenBank/DDBJ whole genome shotgun (WGS) entry which is preliminary data.</text>
</comment>
<dbReference type="EMBL" id="LSCV01000012">
    <property type="protein sequence ID" value="KXB41560.1"/>
    <property type="molecule type" value="Genomic_DNA"/>
</dbReference>
<evidence type="ECO:0000313" key="3">
    <source>
        <dbReference type="Proteomes" id="UP000070080"/>
    </source>
</evidence>
<dbReference type="Proteomes" id="UP000070080">
    <property type="component" value="Unassembled WGS sequence"/>
</dbReference>
<gene>
    <name evidence="2" type="ORF">HMPREF1872_00648</name>
</gene>
<feature type="domain" description="HTH cro/C1-type" evidence="1">
    <location>
        <begin position="11"/>
        <end position="63"/>
    </location>
</feature>
<dbReference type="SUPFAM" id="SSF47413">
    <property type="entry name" value="lambda repressor-like DNA-binding domains"/>
    <property type="match status" value="1"/>
</dbReference>
<evidence type="ECO:0000313" key="2">
    <source>
        <dbReference type="EMBL" id="KXB41560.1"/>
    </source>
</evidence>
<dbReference type="InterPro" id="IPR010982">
    <property type="entry name" value="Lambda_DNA-bd_dom_sf"/>
</dbReference>
<dbReference type="GO" id="GO:0003677">
    <property type="term" value="F:DNA binding"/>
    <property type="evidence" value="ECO:0007669"/>
    <property type="project" value="InterPro"/>
</dbReference>
<protein>
    <recommendedName>
        <fullName evidence="1">HTH cro/C1-type domain-containing protein</fullName>
    </recommendedName>
</protein>
<name>A0A133YEC7_9FIRM</name>
<keyword evidence="3" id="KW-1185">Reference proteome</keyword>
<dbReference type="PROSITE" id="PS50943">
    <property type="entry name" value="HTH_CROC1"/>
    <property type="match status" value="1"/>
</dbReference>
<accession>A0A133YEC7</accession>
<reference evidence="3" key="1">
    <citation type="submission" date="2016-01" db="EMBL/GenBank/DDBJ databases">
        <authorList>
            <person name="Mitreva M."/>
            <person name="Pepin K.H."/>
            <person name="Mihindukulasuriya K.A."/>
            <person name="Fulton R."/>
            <person name="Fronick C."/>
            <person name="O'Laughlin M."/>
            <person name="Miner T."/>
            <person name="Herter B."/>
            <person name="Rosa B.A."/>
            <person name="Cordes M."/>
            <person name="Tomlinson C."/>
            <person name="Wollam A."/>
            <person name="Palsikar V.B."/>
            <person name="Mardis E.R."/>
            <person name="Wilson R.K."/>
        </authorList>
    </citation>
    <scope>NUCLEOTIDE SEQUENCE [LARGE SCALE GENOMIC DNA]</scope>
    <source>
        <strain evidence="3">KA00274</strain>
    </source>
</reference>
<evidence type="ECO:0000259" key="1">
    <source>
        <dbReference type="PROSITE" id="PS50943"/>
    </source>
</evidence>
<dbReference type="Gene3D" id="1.10.260.40">
    <property type="entry name" value="lambda repressor-like DNA-binding domains"/>
    <property type="match status" value="1"/>
</dbReference>
<organism evidence="2 3">
    <name type="scientific">Amygdalobacter nucleatus</name>
    <dbReference type="NCBI Taxonomy" id="3029274"/>
    <lineage>
        <taxon>Bacteria</taxon>
        <taxon>Bacillati</taxon>
        <taxon>Bacillota</taxon>
        <taxon>Clostridia</taxon>
        <taxon>Eubacteriales</taxon>
        <taxon>Oscillospiraceae</taxon>
        <taxon>Amygdalobacter</taxon>
    </lineage>
</organism>
<dbReference type="AlphaFoldDB" id="A0A133YEC7"/>
<dbReference type="CDD" id="cd00093">
    <property type="entry name" value="HTH_XRE"/>
    <property type="match status" value="1"/>
</dbReference>
<dbReference type="InterPro" id="IPR001387">
    <property type="entry name" value="Cro/C1-type_HTH"/>
</dbReference>
<sequence length="95" mass="11203">MNYKKRFALELHIARSHKHMSQRVLAMEIGTTQSEVCNWERANIFPNLFTILALQRILNADFLTNIVAAYDQKMEEEEKNKAEHGVKRDFVILKR</sequence>
<dbReference type="STRING" id="1497955.HMPREF1872_00648"/>